<dbReference type="PANTHER" id="PTHR35008:SF8">
    <property type="entry name" value="ALCOHOL DEHYDROGENASE CYTOCHROME C SUBUNIT"/>
    <property type="match status" value="1"/>
</dbReference>
<dbReference type="InterPro" id="IPR009056">
    <property type="entry name" value="Cyt_c-like_dom"/>
</dbReference>
<dbReference type="SUPFAM" id="SSF46626">
    <property type="entry name" value="Cytochrome c"/>
    <property type="match status" value="1"/>
</dbReference>
<organism evidence="7 8">
    <name type="scientific">Variovorax robiniae</name>
    <dbReference type="NCBI Taxonomy" id="1836199"/>
    <lineage>
        <taxon>Bacteria</taxon>
        <taxon>Pseudomonadati</taxon>
        <taxon>Pseudomonadota</taxon>
        <taxon>Betaproteobacteria</taxon>
        <taxon>Burkholderiales</taxon>
        <taxon>Comamonadaceae</taxon>
        <taxon>Variovorax</taxon>
    </lineage>
</organism>
<evidence type="ECO:0000256" key="2">
    <source>
        <dbReference type="ARBA" id="ARBA00022723"/>
    </source>
</evidence>
<dbReference type="InterPro" id="IPR051459">
    <property type="entry name" value="Cytochrome_c-type_DH"/>
</dbReference>
<keyword evidence="5" id="KW-1133">Transmembrane helix</keyword>
<comment type="caution">
    <text evidence="7">The sequence shown here is derived from an EMBL/GenBank/DDBJ whole genome shotgun (WGS) entry which is preliminary data.</text>
</comment>
<feature type="transmembrane region" description="Helical" evidence="5">
    <location>
        <begin position="88"/>
        <end position="104"/>
    </location>
</feature>
<dbReference type="PROSITE" id="PS51007">
    <property type="entry name" value="CYTC"/>
    <property type="match status" value="1"/>
</dbReference>
<keyword evidence="8" id="KW-1185">Reference proteome</keyword>
<gene>
    <name evidence="7" type="ORF">WKW79_28365</name>
</gene>
<feature type="transmembrane region" description="Helical" evidence="5">
    <location>
        <begin position="63"/>
        <end position="83"/>
    </location>
</feature>
<evidence type="ECO:0000256" key="4">
    <source>
        <dbReference type="PROSITE-ProRule" id="PRU00433"/>
    </source>
</evidence>
<dbReference type="Proteomes" id="UP001367030">
    <property type="component" value="Unassembled WGS sequence"/>
</dbReference>
<feature type="domain" description="Cytochrome c" evidence="6">
    <location>
        <begin position="128"/>
        <end position="218"/>
    </location>
</feature>
<dbReference type="EMBL" id="JBBKZS010000017">
    <property type="protein sequence ID" value="MEJ8858516.1"/>
    <property type="molecule type" value="Genomic_DNA"/>
</dbReference>
<sequence>MNIPNAEWVNPLISALEAVQLAVLRLLSWVGLSGTSEGQAAWPWPLRLTGENLLIDLGQARRLAWTLALLALAVVVLLLALFWRRRRWWLMGTVPLLLLLAPWPDASVLMAPAQPTSFHRSPTGFSAGSIAQGRALYAQHCVACHGADGRGGTLASAQPVWPPNLAGPLLWKRADGDVLWRILHGTHDRRGRATMPAFADSLDAQDVWALIDFMKANAAGQSLRATGAWAQPIALPDMTVRCGDHAPRALSAWRGQRMRIVLADASTAPPLEDPRLVSIIIRTSARATTTPSADCEVDNADAREALALIAGAGTDALPGLQLIADRDGWLRARNAPDQSAWSEDDLVCRTDLAPQATRGVPASDGLGALIARIDAEPVRSVKGGFIH</sequence>
<evidence type="ECO:0000256" key="1">
    <source>
        <dbReference type="ARBA" id="ARBA00022617"/>
    </source>
</evidence>
<keyword evidence="5" id="KW-0472">Membrane</keyword>
<dbReference type="InterPro" id="IPR036909">
    <property type="entry name" value="Cyt_c-like_dom_sf"/>
</dbReference>
<dbReference type="RefSeq" id="WP_340338574.1">
    <property type="nucleotide sequence ID" value="NZ_JBBKZS010000017.1"/>
</dbReference>
<accession>A0ABU8XG53</accession>
<keyword evidence="1 4" id="KW-0349">Heme</keyword>
<keyword evidence="5" id="KW-0812">Transmembrane</keyword>
<keyword evidence="3 4" id="KW-0408">Iron</keyword>
<evidence type="ECO:0000259" key="6">
    <source>
        <dbReference type="PROSITE" id="PS51007"/>
    </source>
</evidence>
<dbReference type="Pfam" id="PF13442">
    <property type="entry name" value="Cytochrome_CBB3"/>
    <property type="match status" value="1"/>
</dbReference>
<evidence type="ECO:0000313" key="7">
    <source>
        <dbReference type="EMBL" id="MEJ8858516.1"/>
    </source>
</evidence>
<protein>
    <submittedName>
        <fullName evidence="7">Cytochrome c</fullName>
    </submittedName>
</protein>
<name>A0ABU8XG53_9BURK</name>
<dbReference type="Gene3D" id="1.10.760.10">
    <property type="entry name" value="Cytochrome c-like domain"/>
    <property type="match status" value="1"/>
</dbReference>
<keyword evidence="2 4" id="KW-0479">Metal-binding</keyword>
<dbReference type="PANTHER" id="PTHR35008">
    <property type="entry name" value="BLL4482 PROTEIN-RELATED"/>
    <property type="match status" value="1"/>
</dbReference>
<evidence type="ECO:0000256" key="5">
    <source>
        <dbReference type="SAM" id="Phobius"/>
    </source>
</evidence>
<evidence type="ECO:0000313" key="8">
    <source>
        <dbReference type="Proteomes" id="UP001367030"/>
    </source>
</evidence>
<reference evidence="7 8" key="1">
    <citation type="submission" date="2024-03" db="EMBL/GenBank/DDBJ databases">
        <title>Novel species of the genus Variovorax.</title>
        <authorList>
            <person name="Liu Q."/>
            <person name="Xin Y.-H."/>
        </authorList>
    </citation>
    <scope>NUCLEOTIDE SEQUENCE [LARGE SCALE GENOMIC DNA]</scope>
    <source>
        <strain evidence="7 8">KACC 18901</strain>
    </source>
</reference>
<proteinExistence type="predicted"/>
<evidence type="ECO:0000256" key="3">
    <source>
        <dbReference type="ARBA" id="ARBA00023004"/>
    </source>
</evidence>